<reference evidence="2" key="2">
    <citation type="submission" date="2023-07" db="EMBL/GenBank/DDBJ databases">
        <authorList>
            <consortium name="Lawrence Berkeley National Laboratory"/>
            <person name="Haridas S."/>
            <person name="Hensen N."/>
            <person name="Bonometti L."/>
            <person name="Westerberg I."/>
            <person name="Brannstrom I.O."/>
            <person name="Guillou S."/>
            <person name="Cros-Aarteil S."/>
            <person name="Calhoun S."/>
            <person name="Kuo A."/>
            <person name="Mondo S."/>
            <person name="Pangilinan J."/>
            <person name="Riley R."/>
            <person name="LaButti K."/>
            <person name="Andreopoulos B."/>
            <person name="Lipzen A."/>
            <person name="Chen C."/>
            <person name="Yanf M."/>
            <person name="Daum C."/>
            <person name="Ng V."/>
            <person name="Clum A."/>
            <person name="Steindorff A."/>
            <person name="Ohm R."/>
            <person name="Martin F."/>
            <person name="Silar P."/>
            <person name="Natvig D."/>
            <person name="Lalanne C."/>
            <person name="Gautier V."/>
            <person name="Ament-velasquez S.L."/>
            <person name="Kruys A."/>
            <person name="Hutchinson M.I."/>
            <person name="Powell A.J."/>
            <person name="Barry K."/>
            <person name="Miller A.N."/>
            <person name="Grigoriev I.V."/>
            <person name="Debuchy R."/>
            <person name="Gladieux P."/>
            <person name="Thoren M.H."/>
            <person name="Johannesson H."/>
        </authorList>
    </citation>
    <scope>NUCLEOTIDE SEQUENCE</scope>
    <source>
        <strain evidence="2">FGSC 1904</strain>
    </source>
</reference>
<feature type="region of interest" description="Disordered" evidence="1">
    <location>
        <begin position="238"/>
        <end position="263"/>
    </location>
</feature>
<dbReference type="AlphaFoldDB" id="A0AAE0U9F3"/>
<keyword evidence="3" id="KW-1185">Reference proteome</keyword>
<feature type="compositionally biased region" description="Basic and acidic residues" evidence="1">
    <location>
        <begin position="252"/>
        <end position="263"/>
    </location>
</feature>
<name>A0AAE0U9F3_SORBR</name>
<organism evidence="2 3">
    <name type="scientific">Sordaria brevicollis</name>
    <dbReference type="NCBI Taxonomy" id="83679"/>
    <lineage>
        <taxon>Eukaryota</taxon>
        <taxon>Fungi</taxon>
        <taxon>Dikarya</taxon>
        <taxon>Ascomycota</taxon>
        <taxon>Pezizomycotina</taxon>
        <taxon>Sordariomycetes</taxon>
        <taxon>Sordariomycetidae</taxon>
        <taxon>Sordariales</taxon>
        <taxon>Sordariaceae</taxon>
        <taxon>Sordaria</taxon>
    </lineage>
</organism>
<feature type="region of interest" description="Disordered" evidence="1">
    <location>
        <begin position="137"/>
        <end position="171"/>
    </location>
</feature>
<reference evidence="2" key="1">
    <citation type="journal article" date="2023" name="Mol. Phylogenet. Evol.">
        <title>Genome-scale phylogeny and comparative genomics of the fungal order Sordariales.</title>
        <authorList>
            <person name="Hensen N."/>
            <person name="Bonometti L."/>
            <person name="Westerberg I."/>
            <person name="Brannstrom I.O."/>
            <person name="Guillou S."/>
            <person name="Cros-Aarteil S."/>
            <person name="Calhoun S."/>
            <person name="Haridas S."/>
            <person name="Kuo A."/>
            <person name="Mondo S."/>
            <person name="Pangilinan J."/>
            <person name="Riley R."/>
            <person name="LaButti K."/>
            <person name="Andreopoulos B."/>
            <person name="Lipzen A."/>
            <person name="Chen C."/>
            <person name="Yan M."/>
            <person name="Daum C."/>
            <person name="Ng V."/>
            <person name="Clum A."/>
            <person name="Steindorff A."/>
            <person name="Ohm R.A."/>
            <person name="Martin F."/>
            <person name="Silar P."/>
            <person name="Natvig D.O."/>
            <person name="Lalanne C."/>
            <person name="Gautier V."/>
            <person name="Ament-Velasquez S.L."/>
            <person name="Kruys A."/>
            <person name="Hutchinson M.I."/>
            <person name="Powell A.J."/>
            <person name="Barry K."/>
            <person name="Miller A.N."/>
            <person name="Grigoriev I.V."/>
            <person name="Debuchy R."/>
            <person name="Gladieux P."/>
            <person name="Hiltunen Thoren M."/>
            <person name="Johannesson H."/>
        </authorList>
    </citation>
    <scope>NUCLEOTIDE SEQUENCE</scope>
    <source>
        <strain evidence="2">FGSC 1904</strain>
    </source>
</reference>
<feature type="compositionally biased region" description="Basic and acidic residues" evidence="1">
    <location>
        <begin position="1"/>
        <end position="15"/>
    </location>
</feature>
<evidence type="ECO:0000256" key="1">
    <source>
        <dbReference type="SAM" id="MobiDB-lite"/>
    </source>
</evidence>
<dbReference type="Proteomes" id="UP001281003">
    <property type="component" value="Unassembled WGS sequence"/>
</dbReference>
<accession>A0AAE0U9F3</accession>
<feature type="region of interest" description="Disordered" evidence="1">
    <location>
        <begin position="1"/>
        <end position="26"/>
    </location>
</feature>
<gene>
    <name evidence="2" type="ORF">B0T20DRAFT_455353</name>
</gene>
<evidence type="ECO:0000313" key="2">
    <source>
        <dbReference type="EMBL" id="KAK3395470.1"/>
    </source>
</evidence>
<proteinExistence type="predicted"/>
<protein>
    <submittedName>
        <fullName evidence="2">Uncharacterized protein</fullName>
    </submittedName>
</protein>
<sequence>MSNETDKTPKAREPHNGFPNSLARLRNTETVVNPPPRRMTQLLLNALPTFNHAPIIYTPAPPRSESKLRYRDPNGTCLLVLTTADPALNDVLKIFFTSIYVPSTGHPDNAFQPREPGRTYHPIVRTVDTVEYSIRHRRRQLQHQRQRQPQPPSDNNNPAHIHPPTISSQISGAGNQTYQLATAMHGAHNRIAHHGNRLMRYAKRHSSDGLSMSWYKTVIFVAVHSFIELPWGFEKPIPDRGRTGTGPGTGDWDGRYNAEEDRPEKRPVDYSVIMLYNPNRGLRQVVVTKGVTVNEGWVKRAMGMGGFEDEDAEAWMMPGKYVEERKGRGRKVMGRKTVGEQMKTEVENGTGEFLEAGDWQKVAAGVSRYKLIEEALEGFTETVREWLT</sequence>
<evidence type="ECO:0000313" key="3">
    <source>
        <dbReference type="Proteomes" id="UP001281003"/>
    </source>
</evidence>
<comment type="caution">
    <text evidence="2">The sequence shown here is derived from an EMBL/GenBank/DDBJ whole genome shotgun (WGS) entry which is preliminary data.</text>
</comment>
<dbReference type="EMBL" id="JAUTDP010000010">
    <property type="protein sequence ID" value="KAK3395470.1"/>
    <property type="molecule type" value="Genomic_DNA"/>
</dbReference>
<feature type="compositionally biased region" description="Basic residues" evidence="1">
    <location>
        <begin position="137"/>
        <end position="146"/>
    </location>
</feature>